<dbReference type="PANTHER" id="PTHR46890:SF28">
    <property type="entry name" value="REVERSE TRANSCRIPTASE DOMAIN-CONTAINING PROTEIN"/>
    <property type="match status" value="1"/>
</dbReference>
<protein>
    <recommendedName>
        <fullName evidence="3">Reverse transcriptase domain-containing protein</fullName>
    </recommendedName>
</protein>
<dbReference type="Pfam" id="PF00078">
    <property type="entry name" value="RVT_1"/>
    <property type="match status" value="1"/>
</dbReference>
<evidence type="ECO:0000259" key="3">
    <source>
        <dbReference type="PROSITE" id="PS50878"/>
    </source>
</evidence>
<dbReference type="InterPro" id="IPR052343">
    <property type="entry name" value="Retrotransposon-Effector_Assoc"/>
</dbReference>
<evidence type="ECO:0000313" key="4">
    <source>
        <dbReference type="Proteomes" id="UP001652660"/>
    </source>
</evidence>
<gene>
    <name evidence="5" type="primary">LOC140036308</name>
</gene>
<dbReference type="PROSITE" id="PS50878">
    <property type="entry name" value="RT_POL"/>
    <property type="match status" value="1"/>
</dbReference>
<dbReference type="CDD" id="cd01650">
    <property type="entry name" value="RT_nLTR_like"/>
    <property type="match status" value="1"/>
</dbReference>
<dbReference type="InterPro" id="IPR025558">
    <property type="entry name" value="DUF4283"/>
</dbReference>
<dbReference type="SUPFAM" id="SSF56219">
    <property type="entry name" value="DNase I-like"/>
    <property type="match status" value="1"/>
</dbReference>
<feature type="coiled-coil region" evidence="1">
    <location>
        <begin position="687"/>
        <end position="714"/>
    </location>
</feature>
<dbReference type="InterPro" id="IPR036691">
    <property type="entry name" value="Endo/exonu/phosph_ase_sf"/>
</dbReference>
<dbReference type="InterPro" id="IPR026960">
    <property type="entry name" value="RVT-Znf"/>
</dbReference>
<dbReference type="Pfam" id="PF14111">
    <property type="entry name" value="DUF4283"/>
    <property type="match status" value="1"/>
</dbReference>
<evidence type="ECO:0000256" key="2">
    <source>
        <dbReference type="SAM" id="MobiDB-lite"/>
    </source>
</evidence>
<dbReference type="GeneID" id="140036308"/>
<dbReference type="RefSeq" id="XP_071933769.1">
    <property type="nucleotide sequence ID" value="XM_072077668.1"/>
</dbReference>
<proteinExistence type="predicted"/>
<dbReference type="Gene3D" id="3.60.10.10">
    <property type="entry name" value="Endonuclease/exonuclease/phosphatase"/>
    <property type="match status" value="1"/>
</dbReference>
<keyword evidence="4" id="KW-1185">Reference proteome</keyword>
<dbReference type="Pfam" id="PF13966">
    <property type="entry name" value="zf-RVT"/>
    <property type="match status" value="1"/>
</dbReference>
<reference evidence="5" key="1">
    <citation type="submission" date="2025-08" db="UniProtKB">
        <authorList>
            <consortium name="RefSeq"/>
        </authorList>
    </citation>
    <scope>IDENTIFICATION</scope>
    <source>
        <tissue evidence="5">Leaves</tissue>
    </source>
</reference>
<dbReference type="PANTHER" id="PTHR46890">
    <property type="entry name" value="NON-LTR RETROLELEMENT REVERSE TRANSCRIPTASE-LIKE PROTEIN-RELATED"/>
    <property type="match status" value="1"/>
</dbReference>
<feature type="domain" description="Reverse transcriptase" evidence="3">
    <location>
        <begin position="801"/>
        <end position="1069"/>
    </location>
</feature>
<evidence type="ECO:0000313" key="5">
    <source>
        <dbReference type="RefSeq" id="XP_071933769.1"/>
    </source>
</evidence>
<sequence>MSDIQRFAAPFALVGKFSRGRPDMEAILRFFKTLDLKEPASLGLLDRRHVLIRLQNEADYYRIWSRNIWYVHESPMRVFKWTIDFHVDRESPLVLVRFALPKLPIHLFQKECLFAIVVCLGRPLCVDSATALGSKPSVAKVCVEVDLLQDLPGRVWVSVGDRMGFWQDLIPEHLPRYCSHCLHQGHAEVECWVKYPALRVEQAGKTKVQSRKGLDISKQRWVATVSDSGLEGRGAHKEDLVDQVGGAGQPVGSPEGEGQVALVEELTSGGQDSVVQGAPPVAASAGRNTEECIVDRDGFNEATCEEEEGVLIGSQGELETLVEDAMQNAAVAELERIADRVVCEQGSEEGDDGPRIEVVLVEGDADGAVQTIAGNLSPRGTRWADDTHTMAHSLEPPLRVMDDTFMKVKPKAKGARANVPSDRELRSKLLVICETHVHVSRAEEYRIRLGFDCLRLHSAGLLWVFYQAPFNCSVTGEGDQFLSLKLGHPQLPISFDVAVVHAASTVEARRGLWDGLLRCNPGNQPWIIVGDFNVILEPEEKRGGRLFRVAEARDFVEFMSSAGLVDGGYSGSNITWCNNRHGRARIWKRLDRLLLNTACLDVHLAVAVSHLARYPSDHAPLLMAVSTRLDGKPRPFRFINTWADHEKFLGVVRKSWEQECTGPPLHVLCSKLQRLRNCIQRWNRERVGNFSANVREAEAEVARLEQAMEDGGTEEAQMCLQQAQAHLRRALSMEESLWKQRSRDSNQEWVTEDELVGAEAVRFFSALFSREVDSPSSVSLGVIPPLLSEEDNVIVQEAPSIEEVRQILPRRVTATSLVLLAKVARPKDFSEFRPISLCNFVNKSISKLLANRLASVLPKIISENQSGFVRGRVISDNYLLAQELISSIGRGARGGNVALKLDMMKAYDRVGWPFLINVLRAFGFGEQWIDMVWRLISNVWFSVVVNGASYGFFNSTRGLHQGDPLSPALFIIGAEVLSRSLNKLQSHQGFQGFRVPRGCPLVSHLGYADDVLVFSSASVKSLRLVKQVLSEYEAVFGQRINERKSYFLVHPKVSPSKRLGIQRVTGFSIGCCRMVAASPPKSVFKELEGIFSNFLWGSTEEGPKHHWIRWKDLYVSREEGGVRLLEDIHRAFSIKLWWNFRSRSSLWASFMHAKFCRMAYPNLVFSRKGSEGWRRMVKVRALAERHIGWIIRFVSSNFWFDNWLGTGGLADRLDSVSDHKVADFVQNGAWDIDRVSQWVPPGIVEEVGRILPPKGSLPDLMIWRPEPSGCFTLKTAFSLIQHHSGSSPLFNRIWHPGVPLRVSFFLLRLLRDRLPLDCSLWRLGIHGPSRCSCCPSPELETTDHVFDAGVMAQYVWRFFGAPIGVGWSGSSFRVCMAAWWEVRQWSKPLRFIHQVVPLLICWHLWKARNGMKYEGKRIVGAQVCRLIFSEMLQLFRIQFPDCRVPSWSWDQFYLAISTWKMVFSHRLVRWVRPVHGSLKLNTDGCSKGNPGLSG</sequence>
<dbReference type="InterPro" id="IPR000477">
    <property type="entry name" value="RT_dom"/>
</dbReference>
<organism evidence="4 5">
    <name type="scientific">Coffea arabica</name>
    <name type="common">Arabian coffee</name>
    <dbReference type="NCBI Taxonomy" id="13443"/>
    <lineage>
        <taxon>Eukaryota</taxon>
        <taxon>Viridiplantae</taxon>
        <taxon>Streptophyta</taxon>
        <taxon>Embryophyta</taxon>
        <taxon>Tracheophyta</taxon>
        <taxon>Spermatophyta</taxon>
        <taxon>Magnoliopsida</taxon>
        <taxon>eudicotyledons</taxon>
        <taxon>Gunneridae</taxon>
        <taxon>Pentapetalae</taxon>
        <taxon>asterids</taxon>
        <taxon>lamiids</taxon>
        <taxon>Gentianales</taxon>
        <taxon>Rubiaceae</taxon>
        <taxon>Ixoroideae</taxon>
        <taxon>Gardenieae complex</taxon>
        <taxon>Bertiereae - Coffeeae clade</taxon>
        <taxon>Coffeeae</taxon>
        <taxon>Coffea</taxon>
    </lineage>
</organism>
<keyword evidence="1" id="KW-0175">Coiled coil</keyword>
<feature type="region of interest" description="Disordered" evidence="2">
    <location>
        <begin position="268"/>
        <end position="288"/>
    </location>
</feature>
<name>A0ABM4WPR3_COFAR</name>
<accession>A0ABM4WPR3</accession>
<evidence type="ECO:0000256" key="1">
    <source>
        <dbReference type="SAM" id="Coils"/>
    </source>
</evidence>
<dbReference type="Proteomes" id="UP001652660">
    <property type="component" value="Chromosome 2e"/>
</dbReference>